<sequence>MKKRTGTSAVLLAAAVIMFGTAQADTARASGPLPGPAETGEVSFPLKETEKAVRTELLGTVDASLISVTMPSDGFEFWIDPEAPFDARENPGGQILSPDSSILRVENRSVVPIRLEISEVKEMERGDIVFSGTYPGGPEQAFRLVDRISEVTNFGSAILVLGRSDKTYESDADFEQYAIYPGRKDILITDLKAGESTGLRLYGKAAADFYGEYRFTVRPTLKISAVRAN</sequence>
<dbReference type="EMBL" id="ADLN01000095">
    <property type="protein sequence ID" value="EHI58565.1"/>
    <property type="molecule type" value="Genomic_DNA"/>
</dbReference>
<dbReference type="PATRIC" id="fig|742737.3.peg.3419"/>
<reference evidence="2 3" key="1">
    <citation type="submission" date="2011-08" db="EMBL/GenBank/DDBJ databases">
        <title>The Genome Sequence of Clostridium hathewayi WAL-18680.</title>
        <authorList>
            <consortium name="The Broad Institute Genome Sequencing Platform"/>
            <person name="Earl A."/>
            <person name="Ward D."/>
            <person name="Feldgarden M."/>
            <person name="Gevers D."/>
            <person name="Finegold S.M."/>
            <person name="Summanen P.H."/>
            <person name="Molitoris D.R."/>
            <person name="Song M."/>
            <person name="Daigneault M."/>
            <person name="Allen-Vercoe E."/>
            <person name="Young S.K."/>
            <person name="Zeng Q."/>
            <person name="Gargeya S."/>
            <person name="Fitzgerald M."/>
            <person name="Haas B."/>
            <person name="Abouelleil A."/>
            <person name="Alvarado L."/>
            <person name="Arachchi H.M."/>
            <person name="Berlin A."/>
            <person name="Brown A."/>
            <person name="Chapman S.B."/>
            <person name="Chen Z."/>
            <person name="Dunbar C."/>
            <person name="Freedman E."/>
            <person name="Gearin G."/>
            <person name="Gellesch M."/>
            <person name="Goldberg J."/>
            <person name="Griggs A."/>
            <person name="Gujja S."/>
            <person name="Heiman D."/>
            <person name="Howarth C."/>
            <person name="Larson L."/>
            <person name="Lui A."/>
            <person name="MacDonald P.J.P."/>
            <person name="Montmayeur A."/>
            <person name="Murphy C."/>
            <person name="Neiman D."/>
            <person name="Pearson M."/>
            <person name="Priest M."/>
            <person name="Roberts A."/>
            <person name="Saif S."/>
            <person name="Shea T."/>
            <person name="Shenoy N."/>
            <person name="Sisk P."/>
            <person name="Stolte C."/>
            <person name="Sykes S."/>
            <person name="Wortman J."/>
            <person name="Nusbaum C."/>
            <person name="Birren B."/>
        </authorList>
    </citation>
    <scope>NUCLEOTIDE SEQUENCE [LARGE SCALE GENOMIC DNA]</scope>
    <source>
        <strain evidence="2 3">WAL-18680</strain>
    </source>
</reference>
<gene>
    <name evidence="2" type="ORF">HMPREF9473_03439</name>
</gene>
<comment type="caution">
    <text evidence="2">The sequence shown here is derived from an EMBL/GenBank/DDBJ whole genome shotgun (WGS) entry which is preliminary data.</text>
</comment>
<dbReference type="Proteomes" id="UP000005384">
    <property type="component" value="Unassembled WGS sequence"/>
</dbReference>
<protein>
    <recommendedName>
        <fullName evidence="4">Copper amine oxidase-like N-terminal domain-containing protein</fullName>
    </recommendedName>
</protein>
<name>G5IIW1_9FIRM</name>
<accession>G5IIW1</accession>
<evidence type="ECO:0000313" key="2">
    <source>
        <dbReference type="EMBL" id="EHI58565.1"/>
    </source>
</evidence>
<proteinExistence type="predicted"/>
<dbReference type="RefSeq" id="WP_006781429.1">
    <property type="nucleotide sequence ID" value="NZ_CP040506.1"/>
</dbReference>
<evidence type="ECO:0000256" key="1">
    <source>
        <dbReference type="SAM" id="SignalP"/>
    </source>
</evidence>
<feature type="signal peptide" evidence="1">
    <location>
        <begin position="1"/>
        <end position="24"/>
    </location>
</feature>
<keyword evidence="3" id="KW-1185">Reference proteome</keyword>
<evidence type="ECO:0008006" key="4">
    <source>
        <dbReference type="Google" id="ProtNLM"/>
    </source>
</evidence>
<evidence type="ECO:0000313" key="3">
    <source>
        <dbReference type="Proteomes" id="UP000005384"/>
    </source>
</evidence>
<dbReference type="HOGENOM" id="CLU_094166_0_0_9"/>
<dbReference type="AlphaFoldDB" id="G5IIW1"/>
<feature type="chain" id="PRO_5003478733" description="Copper amine oxidase-like N-terminal domain-containing protein" evidence="1">
    <location>
        <begin position="25"/>
        <end position="229"/>
    </location>
</feature>
<organism evidence="2 3">
    <name type="scientific">Hungatella hathewayi WAL-18680</name>
    <dbReference type="NCBI Taxonomy" id="742737"/>
    <lineage>
        <taxon>Bacteria</taxon>
        <taxon>Bacillati</taxon>
        <taxon>Bacillota</taxon>
        <taxon>Clostridia</taxon>
        <taxon>Lachnospirales</taxon>
        <taxon>Lachnospiraceae</taxon>
        <taxon>Hungatella</taxon>
    </lineage>
</organism>
<keyword evidence="1" id="KW-0732">Signal</keyword>